<evidence type="ECO:0000313" key="2">
    <source>
        <dbReference type="Proteomes" id="UP000321175"/>
    </source>
</evidence>
<dbReference type="GeneID" id="60999684"/>
<dbReference type="RefSeq" id="WP_071868004.1">
    <property type="nucleotide sequence ID" value="NZ_BJWA01000038.1"/>
</dbReference>
<organism evidence="1 2">
    <name type="scientific">Enterococcus mundtii</name>
    <dbReference type="NCBI Taxonomy" id="53346"/>
    <lineage>
        <taxon>Bacteria</taxon>
        <taxon>Bacillati</taxon>
        <taxon>Bacillota</taxon>
        <taxon>Bacilli</taxon>
        <taxon>Lactobacillales</taxon>
        <taxon>Enterococcaceae</taxon>
        <taxon>Enterococcus</taxon>
    </lineage>
</organism>
<reference evidence="1 2" key="1">
    <citation type="submission" date="2019-07" db="EMBL/GenBank/DDBJ databases">
        <title>Whole genome shotgun sequence of Enterococcus mundtii NBRC 100490.</title>
        <authorList>
            <person name="Hosoyama A."/>
            <person name="Uohara A."/>
            <person name="Ohji S."/>
            <person name="Ichikawa N."/>
        </authorList>
    </citation>
    <scope>NUCLEOTIDE SEQUENCE [LARGE SCALE GENOMIC DNA]</scope>
    <source>
        <strain evidence="1 2">NBRC 100490</strain>
    </source>
</reference>
<keyword evidence="2" id="KW-1185">Reference proteome</keyword>
<name>A0ABQ0VGJ7_ENTMU</name>
<dbReference type="EMBL" id="BJWA01000038">
    <property type="protein sequence ID" value="GEL81795.1"/>
    <property type="molecule type" value="Genomic_DNA"/>
</dbReference>
<accession>A0ABQ0VGJ7</accession>
<proteinExistence type="predicted"/>
<comment type="caution">
    <text evidence="1">The sequence shown here is derived from an EMBL/GenBank/DDBJ whole genome shotgun (WGS) entry which is preliminary data.</text>
</comment>
<dbReference type="Proteomes" id="UP000321175">
    <property type="component" value="Unassembled WGS sequence"/>
</dbReference>
<evidence type="ECO:0000313" key="1">
    <source>
        <dbReference type="EMBL" id="GEL81795.1"/>
    </source>
</evidence>
<protein>
    <submittedName>
        <fullName evidence="1">Uncharacterized protein</fullName>
    </submittedName>
</protein>
<gene>
    <name evidence="1" type="ORF">EMU01_29390</name>
</gene>
<sequence>MNKTELQAFEYAVDVFNEMAKRKKENFKEFKILWSTTFGPAFGNNIIYSSPNFPIIDEYFQDGEYHQTNSRAGTNDLYSVVRHKVYRYFDQVFIDNLKLEEYPHILMNELINLSRIENPNEVQKPTYSSVWNFKTLDGSIDLPFINDDSLIQYPISLLRK</sequence>